<sequence length="345" mass="39738">MSIPTQFIQIDEEGFGLSRDIRIQDPLVGQELLQNLKIHEGGTLLSTIGETPVIVEAFDEPYVASQVHLKEDGVWEISLPYGVHYSFQLECLSLDEWDRFHGYTSNNIPFVFSRKAQASFFNLLDEYGDDFIEFQGKTYDIPNYWPSNENVEKETYWSSIYKEEANPGWNLGEPAEALKDMIPRLKIARSRVLVLGCGEGHDAALFAAAGHFVTAVDISPEAIERAKKNYGHLSNLTFVEADLFKLPRDYDQAFDIVFEHTCYCAINPAKRQELVKVWNRVLVSGGHLMGVFFTFEKRQGPPYGGTEWELRQRLKSHYHPIFWGRWQKSIPRRQGKELFIYTKKN</sequence>
<dbReference type="PROSITE" id="PS51585">
    <property type="entry name" value="SAM_MT_TPMT"/>
    <property type="match status" value="1"/>
</dbReference>
<dbReference type="AlphaFoldDB" id="A0A150WVL4"/>
<dbReference type="Pfam" id="PF05724">
    <property type="entry name" value="TPMT"/>
    <property type="match status" value="1"/>
</dbReference>
<dbReference type="RefSeq" id="WP_063242346.1">
    <property type="nucleotide sequence ID" value="NZ_LUKF01000001.1"/>
</dbReference>
<keyword evidence="3" id="KW-0808">Transferase</keyword>
<evidence type="ECO:0000313" key="5">
    <source>
        <dbReference type="EMBL" id="KYG70570.1"/>
    </source>
</evidence>
<accession>A0A150WVL4</accession>
<dbReference type="OrthoDB" id="5288703at2"/>
<evidence type="ECO:0000256" key="2">
    <source>
        <dbReference type="ARBA" id="ARBA00022603"/>
    </source>
</evidence>
<evidence type="ECO:0000256" key="4">
    <source>
        <dbReference type="ARBA" id="ARBA00022691"/>
    </source>
</evidence>
<evidence type="ECO:0000256" key="1">
    <source>
        <dbReference type="ARBA" id="ARBA00022553"/>
    </source>
</evidence>
<reference evidence="5 6" key="1">
    <citation type="submission" date="2016-03" db="EMBL/GenBank/DDBJ databases">
        <authorList>
            <person name="Ploux O."/>
        </authorList>
    </citation>
    <scope>NUCLEOTIDE SEQUENCE [LARGE SCALE GENOMIC DNA]</scope>
    <source>
        <strain evidence="5 6">BER2</strain>
    </source>
</reference>
<evidence type="ECO:0000313" key="6">
    <source>
        <dbReference type="Proteomes" id="UP000075391"/>
    </source>
</evidence>
<dbReference type="PANTHER" id="PTHR32183">
    <property type="match status" value="1"/>
</dbReference>
<dbReference type="EMBL" id="LUKF01000001">
    <property type="protein sequence ID" value="KYG70570.1"/>
    <property type="molecule type" value="Genomic_DNA"/>
</dbReference>
<evidence type="ECO:0000256" key="3">
    <source>
        <dbReference type="ARBA" id="ARBA00022679"/>
    </source>
</evidence>
<dbReference type="GO" id="GO:0008757">
    <property type="term" value="F:S-adenosylmethionine-dependent methyltransferase activity"/>
    <property type="evidence" value="ECO:0007669"/>
    <property type="project" value="InterPro"/>
</dbReference>
<proteinExistence type="predicted"/>
<keyword evidence="2" id="KW-0489">Methyltransferase</keyword>
<organism evidence="5 6">
    <name type="scientific">Bdellovibrio bacteriovorus</name>
    <dbReference type="NCBI Taxonomy" id="959"/>
    <lineage>
        <taxon>Bacteria</taxon>
        <taxon>Pseudomonadati</taxon>
        <taxon>Bdellovibrionota</taxon>
        <taxon>Bdellovibrionia</taxon>
        <taxon>Bdellovibrionales</taxon>
        <taxon>Pseudobdellovibrionaceae</taxon>
        <taxon>Bdellovibrio</taxon>
    </lineage>
</organism>
<dbReference type="InterPro" id="IPR029063">
    <property type="entry name" value="SAM-dependent_MTases_sf"/>
</dbReference>
<dbReference type="CDD" id="cd02440">
    <property type="entry name" value="AdoMet_MTases"/>
    <property type="match status" value="1"/>
</dbReference>
<dbReference type="Gene3D" id="3.40.50.150">
    <property type="entry name" value="Vaccinia Virus protein VP39"/>
    <property type="match status" value="1"/>
</dbReference>
<keyword evidence="1" id="KW-0597">Phosphoprotein</keyword>
<name>A0A150WVL4_BDEBC</name>
<dbReference type="Proteomes" id="UP000075391">
    <property type="component" value="Unassembled WGS sequence"/>
</dbReference>
<dbReference type="PANTHER" id="PTHR32183:SF6">
    <property type="entry name" value="CYSTEINE SULFINATE DESULFINASE_CYSTEINE DESULFURASE AND RELATED ENZYMES"/>
    <property type="match status" value="1"/>
</dbReference>
<evidence type="ECO:0008006" key="7">
    <source>
        <dbReference type="Google" id="ProtNLM"/>
    </source>
</evidence>
<dbReference type="InterPro" id="IPR008854">
    <property type="entry name" value="TPMT"/>
</dbReference>
<comment type="caution">
    <text evidence="5">The sequence shown here is derived from an EMBL/GenBank/DDBJ whole genome shotgun (WGS) entry which is preliminary data.</text>
</comment>
<dbReference type="GO" id="GO:0032259">
    <property type="term" value="P:methylation"/>
    <property type="evidence" value="ECO:0007669"/>
    <property type="project" value="UniProtKB-KW"/>
</dbReference>
<keyword evidence="4" id="KW-0949">S-adenosyl-L-methionine</keyword>
<protein>
    <recommendedName>
        <fullName evidence="7">Methyltransferase domain-containing protein</fullName>
    </recommendedName>
</protein>
<gene>
    <name evidence="5" type="ORF">AZI85_01105</name>
</gene>
<dbReference type="SUPFAM" id="SSF53335">
    <property type="entry name" value="S-adenosyl-L-methionine-dependent methyltransferases"/>
    <property type="match status" value="1"/>
</dbReference>